<dbReference type="PROSITE" id="PS51382">
    <property type="entry name" value="SPX"/>
    <property type="match status" value="1"/>
</dbReference>
<evidence type="ECO:0000256" key="1">
    <source>
        <dbReference type="ARBA" id="ARBA00004651"/>
    </source>
</evidence>
<keyword evidence="2" id="KW-0472">Membrane</keyword>
<dbReference type="PANTHER" id="PTHR10783">
    <property type="entry name" value="XENOTROPIC AND POLYTROPIC RETROVIRUS RECEPTOR 1-RELATED"/>
    <property type="match status" value="1"/>
</dbReference>
<accession>A0A078IWF3</accession>
<feature type="compositionally biased region" description="Basic and acidic residues" evidence="4">
    <location>
        <begin position="196"/>
        <end position="205"/>
    </location>
</feature>
<evidence type="ECO:0000259" key="5">
    <source>
        <dbReference type="PROSITE" id="PS51382"/>
    </source>
</evidence>
<sequence>MKFGKEFSSQMVPEWQQAYMDYGSLKKSLKEIIGFKLGQPADALPTRGGANNHHGGGLHRRMTLRGHSHDVEEGLQMMATTGPILVETNADGSYETTFLMVNEKGGEYELVFFRRLDEEFNKVSKFYKEEVDKVSKEEKELNKQMEALIAFRAKVENQEGSGWRLQEPAIYASSPAGAKSKEVGSQAHMETIEEGESSRAGKLKDDEEAEDNGAREEPDEVNKSRTRAARPAPLDILDGVRINNTIETPRSTFRGILKVPKPTELIYSRENLKKAEQMLIEAFSVFYQKLRLLKSYRCVRDCNLSFIYYLKNMLLKNYEILIIHLKY</sequence>
<name>A0A078IWF3_BRANA</name>
<dbReference type="EMBL" id="LK033446">
    <property type="protein sequence ID" value="CDY56002.1"/>
    <property type="molecule type" value="Genomic_DNA"/>
</dbReference>
<dbReference type="InterPro" id="IPR034092">
    <property type="entry name" value="PHO1_SPX"/>
</dbReference>
<dbReference type="Pfam" id="PF03105">
    <property type="entry name" value="SPX"/>
    <property type="match status" value="1"/>
</dbReference>
<evidence type="ECO:0000256" key="4">
    <source>
        <dbReference type="SAM" id="MobiDB-lite"/>
    </source>
</evidence>
<evidence type="ECO:0000313" key="6">
    <source>
        <dbReference type="EMBL" id="CDY56002.1"/>
    </source>
</evidence>
<dbReference type="Proteomes" id="UP000028999">
    <property type="component" value="Unassembled WGS sequence"/>
</dbReference>
<organism evidence="6 7">
    <name type="scientific">Brassica napus</name>
    <name type="common">Rape</name>
    <dbReference type="NCBI Taxonomy" id="3708"/>
    <lineage>
        <taxon>Eukaryota</taxon>
        <taxon>Viridiplantae</taxon>
        <taxon>Streptophyta</taxon>
        <taxon>Embryophyta</taxon>
        <taxon>Tracheophyta</taxon>
        <taxon>Spermatophyta</taxon>
        <taxon>Magnoliopsida</taxon>
        <taxon>eudicotyledons</taxon>
        <taxon>Gunneridae</taxon>
        <taxon>Pentapetalae</taxon>
        <taxon>rosids</taxon>
        <taxon>malvids</taxon>
        <taxon>Brassicales</taxon>
        <taxon>Brassicaceae</taxon>
        <taxon>Brassiceae</taxon>
        <taxon>Brassica</taxon>
    </lineage>
</organism>
<evidence type="ECO:0000256" key="2">
    <source>
        <dbReference type="ARBA" id="ARBA00022475"/>
    </source>
</evidence>
<keyword evidence="7" id="KW-1185">Reference proteome</keyword>
<dbReference type="AlphaFoldDB" id="A0A078IWF3"/>
<keyword evidence="2" id="KW-1003">Cell membrane</keyword>
<gene>
    <name evidence="6" type="primary">BnaA06g38140D</name>
    <name evidence="6" type="ORF">GSBRNA2T00017655001</name>
</gene>
<comment type="subcellular location">
    <subcellularLocation>
        <location evidence="1">Cell membrane</location>
        <topology evidence="1">Multi-pass membrane protein</topology>
    </subcellularLocation>
</comment>
<dbReference type="CDD" id="cd14476">
    <property type="entry name" value="SPX_PHO1_like"/>
    <property type="match status" value="1"/>
</dbReference>
<dbReference type="InterPro" id="IPR004331">
    <property type="entry name" value="SPX_dom"/>
</dbReference>
<dbReference type="Gramene" id="CDY56002">
    <property type="protein sequence ID" value="CDY56002"/>
    <property type="gene ID" value="GSBRNA2T00017655001"/>
</dbReference>
<reference evidence="6 7" key="1">
    <citation type="journal article" date="2014" name="Science">
        <title>Plant genetics. Early allopolyploid evolution in the post-Neolithic Brassica napus oilseed genome.</title>
        <authorList>
            <person name="Chalhoub B."/>
            <person name="Denoeud F."/>
            <person name="Liu S."/>
            <person name="Parkin I.A."/>
            <person name="Tang H."/>
            <person name="Wang X."/>
            <person name="Chiquet J."/>
            <person name="Belcram H."/>
            <person name="Tong C."/>
            <person name="Samans B."/>
            <person name="Correa M."/>
            <person name="Da Silva C."/>
            <person name="Just J."/>
            <person name="Falentin C."/>
            <person name="Koh C.S."/>
            <person name="Le Clainche I."/>
            <person name="Bernard M."/>
            <person name="Bento P."/>
            <person name="Noel B."/>
            <person name="Labadie K."/>
            <person name="Alberti A."/>
            <person name="Charles M."/>
            <person name="Arnaud D."/>
            <person name="Guo H."/>
            <person name="Daviaud C."/>
            <person name="Alamery S."/>
            <person name="Jabbari K."/>
            <person name="Zhao M."/>
            <person name="Edger P.P."/>
            <person name="Chelaifa H."/>
            <person name="Tack D."/>
            <person name="Lassalle G."/>
            <person name="Mestiri I."/>
            <person name="Schnel N."/>
            <person name="Le Paslier M.C."/>
            <person name="Fan G."/>
            <person name="Renault V."/>
            <person name="Bayer P.E."/>
            <person name="Golicz A.A."/>
            <person name="Manoli S."/>
            <person name="Lee T.H."/>
            <person name="Thi V.H."/>
            <person name="Chalabi S."/>
            <person name="Hu Q."/>
            <person name="Fan C."/>
            <person name="Tollenaere R."/>
            <person name="Lu Y."/>
            <person name="Battail C."/>
            <person name="Shen J."/>
            <person name="Sidebottom C.H."/>
            <person name="Wang X."/>
            <person name="Canaguier A."/>
            <person name="Chauveau A."/>
            <person name="Berard A."/>
            <person name="Deniot G."/>
            <person name="Guan M."/>
            <person name="Liu Z."/>
            <person name="Sun F."/>
            <person name="Lim Y.P."/>
            <person name="Lyons E."/>
            <person name="Town C.D."/>
            <person name="Bancroft I."/>
            <person name="Wang X."/>
            <person name="Meng J."/>
            <person name="Ma J."/>
            <person name="Pires J.C."/>
            <person name="King G.J."/>
            <person name="Brunel D."/>
            <person name="Delourme R."/>
            <person name="Renard M."/>
            <person name="Aury J.M."/>
            <person name="Adams K.L."/>
            <person name="Batley J."/>
            <person name="Snowdon R.J."/>
            <person name="Tost J."/>
            <person name="Edwards D."/>
            <person name="Zhou Y."/>
            <person name="Hua W."/>
            <person name="Sharpe A.G."/>
            <person name="Paterson A.H."/>
            <person name="Guan C."/>
            <person name="Wincker P."/>
        </authorList>
    </citation>
    <scope>NUCLEOTIDE SEQUENCE [LARGE SCALE GENOMIC DNA]</scope>
    <source>
        <strain evidence="7">cv. Darmor-bzh</strain>
    </source>
</reference>
<feature type="compositionally biased region" description="Basic and acidic residues" evidence="4">
    <location>
        <begin position="212"/>
        <end position="223"/>
    </location>
</feature>
<comment type="function">
    <text evidence="3">May transport inorganic phosphate (Pi).</text>
</comment>
<evidence type="ECO:0000256" key="3">
    <source>
        <dbReference type="ARBA" id="ARBA00043939"/>
    </source>
</evidence>
<dbReference type="PANTHER" id="PTHR10783:SF126">
    <property type="entry name" value="EXS DOMAIN-CONTAINING PROTEIN"/>
    <property type="match status" value="1"/>
</dbReference>
<dbReference type="STRING" id="3708.A0A078IWF3"/>
<dbReference type="PaxDb" id="3708-A0A078IWF3"/>
<protein>
    <submittedName>
        <fullName evidence="6">BnaA06g38140D protein</fullName>
    </submittedName>
</protein>
<evidence type="ECO:0000313" key="7">
    <source>
        <dbReference type="Proteomes" id="UP000028999"/>
    </source>
</evidence>
<dbReference type="GO" id="GO:0005886">
    <property type="term" value="C:plasma membrane"/>
    <property type="evidence" value="ECO:0007669"/>
    <property type="project" value="UniProtKB-SubCell"/>
</dbReference>
<feature type="domain" description="SPX" evidence="5">
    <location>
        <begin position="1"/>
        <end position="327"/>
    </location>
</feature>
<proteinExistence type="predicted"/>
<feature type="region of interest" description="Disordered" evidence="4">
    <location>
        <begin position="174"/>
        <end position="228"/>
    </location>
</feature>